<evidence type="ECO:0000313" key="4">
    <source>
        <dbReference type="Proteomes" id="UP000199375"/>
    </source>
</evidence>
<feature type="domain" description="CdiA toxin EC869-like" evidence="2">
    <location>
        <begin position="13"/>
        <end position="111"/>
    </location>
</feature>
<dbReference type="GO" id="GO:0004530">
    <property type="term" value="F:deoxyribonuclease I activity"/>
    <property type="evidence" value="ECO:0007669"/>
    <property type="project" value="InterPro"/>
</dbReference>
<gene>
    <name evidence="3" type="ORF">GA0070558_1861</name>
</gene>
<evidence type="ECO:0000259" key="2">
    <source>
        <dbReference type="Pfam" id="PF21111"/>
    </source>
</evidence>
<evidence type="ECO:0000313" key="3">
    <source>
        <dbReference type="EMBL" id="SCF24123.1"/>
    </source>
</evidence>
<accession>A0A1C4YTP9</accession>
<protein>
    <recommendedName>
        <fullName evidence="2">CdiA toxin EC869-like domain-containing protein</fullName>
    </recommendedName>
</protein>
<sequence>MDEMGLKGMPAPNNPTIDAFDPVTGTATSIKTKALHEGFYNGKALQTELRRDVRKLERYEGKTFGDAVINKDDIRHRQLIVGIPSGTVSNEQYAAMVDGYRYGLKRQVDVIYVIVK</sequence>
<proteinExistence type="predicted"/>
<evidence type="ECO:0000256" key="1">
    <source>
        <dbReference type="SAM" id="MobiDB-lite"/>
    </source>
</evidence>
<dbReference type="Pfam" id="PF21111">
    <property type="entry name" value="CDI_toxin_EC869_like"/>
    <property type="match status" value="1"/>
</dbReference>
<organism evidence="3 4">
    <name type="scientific">Micromonospora haikouensis</name>
    <dbReference type="NCBI Taxonomy" id="686309"/>
    <lineage>
        <taxon>Bacteria</taxon>
        <taxon>Bacillati</taxon>
        <taxon>Actinomycetota</taxon>
        <taxon>Actinomycetes</taxon>
        <taxon>Micromonosporales</taxon>
        <taxon>Micromonosporaceae</taxon>
        <taxon>Micromonospora</taxon>
    </lineage>
</organism>
<feature type="region of interest" description="Disordered" evidence="1">
    <location>
        <begin position="1"/>
        <end position="20"/>
    </location>
</feature>
<dbReference type="AlphaFoldDB" id="A0A1C4YTP9"/>
<dbReference type="EMBL" id="FMCW01000086">
    <property type="protein sequence ID" value="SCF24123.1"/>
    <property type="molecule type" value="Genomic_DNA"/>
</dbReference>
<reference evidence="3 4" key="1">
    <citation type="submission" date="2016-06" db="EMBL/GenBank/DDBJ databases">
        <authorList>
            <person name="Kjaerup R.B."/>
            <person name="Dalgaard T.S."/>
            <person name="Juul-Madsen H.R."/>
        </authorList>
    </citation>
    <scope>NUCLEOTIDE SEQUENCE [LARGE SCALE GENOMIC DNA]</scope>
    <source>
        <strain evidence="3 4">DSM 45626</strain>
    </source>
</reference>
<dbReference type="InterPro" id="IPR033799">
    <property type="entry name" value="CdiA_EC869-like"/>
</dbReference>
<name>A0A1C4YTP9_9ACTN</name>
<dbReference type="Proteomes" id="UP000199375">
    <property type="component" value="Unassembled WGS sequence"/>
</dbReference>
<dbReference type="RefSeq" id="WP_141722440.1">
    <property type="nucleotide sequence ID" value="NZ_FMCW01000086.1"/>
</dbReference>
<dbReference type="Gene3D" id="3.40.1350.110">
    <property type="match status" value="1"/>
</dbReference>